<evidence type="ECO:0000259" key="7">
    <source>
        <dbReference type="Pfam" id="PF07637"/>
    </source>
</evidence>
<feature type="chain" id="PRO_5022172412" description="DUF1592 domain-containing protein" evidence="1">
    <location>
        <begin position="24"/>
        <end position="972"/>
    </location>
</feature>
<evidence type="ECO:0000313" key="9">
    <source>
        <dbReference type="Proteomes" id="UP000319576"/>
    </source>
</evidence>
<evidence type="ECO:0000259" key="5">
    <source>
        <dbReference type="Pfam" id="PF07631"/>
    </source>
</evidence>
<feature type="domain" description="DUF1588" evidence="4">
    <location>
        <begin position="791"/>
        <end position="884"/>
    </location>
</feature>
<dbReference type="InterPro" id="IPR011478">
    <property type="entry name" value="DUF1585"/>
</dbReference>
<dbReference type="InterPro" id="IPR013039">
    <property type="entry name" value="DUF1588"/>
</dbReference>
<proteinExistence type="predicted"/>
<dbReference type="InterPro" id="IPR013042">
    <property type="entry name" value="DUF1592"/>
</dbReference>
<dbReference type="SUPFAM" id="SSF46626">
    <property type="entry name" value="Cytochrome c"/>
    <property type="match status" value="1"/>
</dbReference>
<dbReference type="InterPro" id="IPR011429">
    <property type="entry name" value="Cyt_c_Planctomycete-type"/>
</dbReference>
<dbReference type="GO" id="GO:0009055">
    <property type="term" value="F:electron transfer activity"/>
    <property type="evidence" value="ECO:0007669"/>
    <property type="project" value="InterPro"/>
</dbReference>
<evidence type="ECO:0000259" key="4">
    <source>
        <dbReference type="Pfam" id="PF07627"/>
    </source>
</evidence>
<protein>
    <recommendedName>
        <fullName evidence="10">DUF1592 domain-containing protein</fullName>
    </recommendedName>
</protein>
<dbReference type="GO" id="GO:0020037">
    <property type="term" value="F:heme binding"/>
    <property type="evidence" value="ECO:0007669"/>
    <property type="project" value="InterPro"/>
</dbReference>
<keyword evidence="1" id="KW-0732">Signal</keyword>
<dbReference type="Pfam" id="PF07627">
    <property type="entry name" value="PSCyt3"/>
    <property type="match status" value="1"/>
</dbReference>
<dbReference type="InterPro" id="IPR013036">
    <property type="entry name" value="DUF1587"/>
</dbReference>
<accession>A0A517XZA9</accession>
<dbReference type="Pfam" id="PF07626">
    <property type="entry name" value="PSD3"/>
    <property type="match status" value="1"/>
</dbReference>
<dbReference type="Pfam" id="PF07635">
    <property type="entry name" value="PSCyt1"/>
    <property type="match status" value="1"/>
</dbReference>
<feature type="domain" description="Cytochrome C Planctomycete-type" evidence="6">
    <location>
        <begin position="54"/>
        <end position="100"/>
    </location>
</feature>
<reference evidence="8 9" key="1">
    <citation type="submission" date="2019-02" db="EMBL/GenBank/DDBJ databases">
        <title>Deep-cultivation of Planctomycetes and their phenomic and genomic characterization uncovers novel biology.</title>
        <authorList>
            <person name="Wiegand S."/>
            <person name="Jogler M."/>
            <person name="Boedeker C."/>
            <person name="Pinto D."/>
            <person name="Vollmers J."/>
            <person name="Rivas-Marin E."/>
            <person name="Kohn T."/>
            <person name="Peeters S.H."/>
            <person name="Heuer A."/>
            <person name="Rast P."/>
            <person name="Oberbeckmann S."/>
            <person name="Bunk B."/>
            <person name="Jeske O."/>
            <person name="Meyerdierks A."/>
            <person name="Storesund J.E."/>
            <person name="Kallscheuer N."/>
            <person name="Luecker S."/>
            <person name="Lage O.M."/>
            <person name="Pohl T."/>
            <person name="Merkel B.J."/>
            <person name="Hornburger P."/>
            <person name="Mueller R.-W."/>
            <person name="Bruemmer F."/>
            <person name="Labrenz M."/>
            <person name="Spormann A.M."/>
            <person name="Op den Camp H."/>
            <person name="Overmann J."/>
            <person name="Amann R."/>
            <person name="Jetten M.S.M."/>
            <person name="Mascher T."/>
            <person name="Medema M.H."/>
            <person name="Devos D.P."/>
            <person name="Kaster A.-K."/>
            <person name="Ovreas L."/>
            <person name="Rohde M."/>
            <person name="Galperin M.Y."/>
            <person name="Jogler C."/>
        </authorList>
    </citation>
    <scope>NUCLEOTIDE SEQUENCE [LARGE SCALE GENOMIC DNA]</scope>
    <source>
        <strain evidence="8 9">ETA_A1</strain>
    </source>
</reference>
<dbReference type="Pfam" id="PF07631">
    <property type="entry name" value="PSD4"/>
    <property type="match status" value="1"/>
</dbReference>
<evidence type="ECO:0000259" key="3">
    <source>
        <dbReference type="Pfam" id="PF07626"/>
    </source>
</evidence>
<dbReference type="KEGG" id="uli:ETAA1_48350"/>
<evidence type="ECO:0000256" key="1">
    <source>
        <dbReference type="SAM" id="SignalP"/>
    </source>
</evidence>
<dbReference type="InterPro" id="IPR013043">
    <property type="entry name" value="DUF1595"/>
</dbReference>
<name>A0A517XZA9_9BACT</name>
<evidence type="ECO:0000259" key="2">
    <source>
        <dbReference type="Pfam" id="PF07624"/>
    </source>
</evidence>
<sequence length="972" mass="106987" precursor="true">MSSPTTLPVLRRCWVIAPLLALACTVAPTGSADDAPPADPTFDRDVRPLLTRYCVRCHKDGKAESGVRVDTLSAALGEPQFKLWEHVQKQLADGSMPPEGATQPGADERKRAAEWIGKALAAARARPGPKNGLTRRLTVAQYRNTLRELLRLDDELADRLPPDAVSKDGFVNNKDTLQLSPLLLEAYFEVAEAALDRCVVDPAAKPTIQTFRVDLGRGINPAPIKDNLILGADSLLLENRDWMVTELAPEKGFAYTPFRMRTKYRFIEGYQGNDTVRGWRDYDSIYHSVFACLRGTRGYPKGRAYDPVPQGLLLRPAIPSSEVFGADSTYGPRANFRVALRELPDHGRFRVTVTAAKYDDGLLLDPGAKAGEGPIALAEGKGSLTIPAAGVYQVDVTGSKAGDLTLTLGGREFTGSLKQPAFVVVRLPAGLLAVDAKLTGGAKVERVALTPLPEESDLAKRFAAFEKRAPRVGVHLGFRRDCGSTLAPVGAPQTVSDTGLSRFVFEGAIRNYPSPDVEKDNVNYLAGVREIGVRSEYADGRDVPRLLVKSVEFEGPLHETWPPREHRAIFTDADGRKLIRDFATRAYRRPVTAQEEATLVGVFEKSLASGRGFRDSVKDALLVALTSPQFLFLVETSATPAAEPLDGYELASKLSYFLWNGPPDDTTLKLAAAGELRGKLDAEVARLVTDARFGRFVTEFAAQWLALDKFQVLEPDRARFPHLTRDTRVQLRREPAEFLQHLFRNNLPARDLIASDYVLANETVAGYYGLGDRTESGFEFVPVRHGRRELGGVLTQPAVLAGLSDGREPNPVKRGAWLARRIVAEPPDDPPPNVPALQDDTKKLSLRERLEKHRNAPGCAGCHAKIDPWGLPFEEYDAGGKWRAGATDTRSTLPDKTVVTGFTDLRRYLADDRLDQVAFSVLKHLATYAVGRTLSYSELDWLRREGLKLKPTGYRMQDMIRLVVTSPAFLEK</sequence>
<dbReference type="InterPro" id="IPR036909">
    <property type="entry name" value="Cyt_c-like_dom_sf"/>
</dbReference>
<evidence type="ECO:0008006" key="10">
    <source>
        <dbReference type="Google" id="ProtNLM"/>
    </source>
</evidence>
<dbReference type="AlphaFoldDB" id="A0A517XZA9"/>
<feature type="domain" description="DUF1592" evidence="5">
    <location>
        <begin position="645"/>
        <end position="770"/>
    </location>
</feature>
<gene>
    <name evidence="8" type="ORF">ETAA1_48350</name>
</gene>
<dbReference type="RefSeq" id="WP_238389292.1">
    <property type="nucleotide sequence ID" value="NZ_CP036273.1"/>
</dbReference>
<feature type="domain" description="DUF1587" evidence="3">
    <location>
        <begin position="135"/>
        <end position="199"/>
    </location>
</feature>
<organism evidence="8 9">
    <name type="scientific">Urbifossiella limnaea</name>
    <dbReference type="NCBI Taxonomy" id="2528023"/>
    <lineage>
        <taxon>Bacteria</taxon>
        <taxon>Pseudomonadati</taxon>
        <taxon>Planctomycetota</taxon>
        <taxon>Planctomycetia</taxon>
        <taxon>Gemmatales</taxon>
        <taxon>Gemmataceae</taxon>
        <taxon>Urbifossiella</taxon>
    </lineage>
</organism>
<dbReference type="Proteomes" id="UP000319576">
    <property type="component" value="Chromosome"/>
</dbReference>
<feature type="domain" description="DUF1585" evidence="2">
    <location>
        <begin position="897"/>
        <end position="969"/>
    </location>
</feature>
<dbReference type="Pfam" id="PF07624">
    <property type="entry name" value="PSD2"/>
    <property type="match status" value="1"/>
</dbReference>
<evidence type="ECO:0000259" key="6">
    <source>
        <dbReference type="Pfam" id="PF07635"/>
    </source>
</evidence>
<dbReference type="EMBL" id="CP036273">
    <property type="protein sequence ID" value="QDU22847.1"/>
    <property type="molecule type" value="Genomic_DNA"/>
</dbReference>
<keyword evidence="9" id="KW-1185">Reference proteome</keyword>
<feature type="domain" description="DUF1595" evidence="7">
    <location>
        <begin position="576"/>
        <end position="635"/>
    </location>
</feature>
<evidence type="ECO:0000313" key="8">
    <source>
        <dbReference type="EMBL" id="QDU22847.1"/>
    </source>
</evidence>
<feature type="signal peptide" evidence="1">
    <location>
        <begin position="1"/>
        <end position="23"/>
    </location>
</feature>
<dbReference type="Pfam" id="PF07637">
    <property type="entry name" value="PSD5"/>
    <property type="match status" value="1"/>
</dbReference>